<feature type="compositionally biased region" description="Low complexity" evidence="1">
    <location>
        <begin position="654"/>
        <end position="683"/>
    </location>
</feature>
<feature type="compositionally biased region" description="Low complexity" evidence="1">
    <location>
        <begin position="388"/>
        <end position="420"/>
    </location>
</feature>
<feature type="compositionally biased region" description="Acidic residues" evidence="1">
    <location>
        <begin position="699"/>
        <end position="709"/>
    </location>
</feature>
<evidence type="ECO:0000313" key="3">
    <source>
        <dbReference type="Proteomes" id="UP000039865"/>
    </source>
</evidence>
<dbReference type="EMBL" id="CCKQ01011004">
    <property type="protein sequence ID" value="CDW82539.1"/>
    <property type="molecule type" value="Genomic_DNA"/>
</dbReference>
<feature type="region of interest" description="Disordered" evidence="1">
    <location>
        <begin position="1"/>
        <end position="74"/>
    </location>
</feature>
<gene>
    <name evidence="2" type="primary">Contig431.g479</name>
    <name evidence="2" type="ORF">STYLEM_11572</name>
</gene>
<feature type="compositionally biased region" description="Polar residues" evidence="1">
    <location>
        <begin position="42"/>
        <end position="74"/>
    </location>
</feature>
<dbReference type="Proteomes" id="UP000039865">
    <property type="component" value="Unassembled WGS sequence"/>
</dbReference>
<feature type="region of interest" description="Disordered" evidence="1">
    <location>
        <begin position="380"/>
        <end position="420"/>
    </location>
</feature>
<feature type="compositionally biased region" description="Polar residues" evidence="1">
    <location>
        <begin position="116"/>
        <end position="146"/>
    </location>
</feature>
<feature type="region of interest" description="Disordered" evidence="1">
    <location>
        <begin position="204"/>
        <end position="258"/>
    </location>
</feature>
<evidence type="ECO:0000256" key="1">
    <source>
        <dbReference type="SAM" id="MobiDB-lite"/>
    </source>
</evidence>
<keyword evidence="3" id="KW-1185">Reference proteome</keyword>
<sequence length="729" mass="84954">MSTSNYGNSGGDQQRRGGYQQKRGGGAQTHGGGHGRGGYRPSDNQQPKDNNQNAQQSSKYVKKTNTQKEMSQQELIDQLNMQAEEQFRDESGLTVDQKFQMMLSGQLPDIEESKQGEQSNQAQGKPEQQIQAESQVQVENQQQILRNPNRRRFTREQLLLKFEKESEISLKHFDKDLLDWVEILSSGPLLPESDDPQEQAAEGVLIQNQPKRRAQTDRYQKPGQPQWRGGPGGKMALGSLEEEEDEQDPEWIDFDPKKESNSFFGRAIVNETELRENVKKEKERQQKIWGSRKTQYQIQEEEFERLTQIEKDSAAKKVALIDKDIEQQVEVLATDIEKNERNFSDIDMIYEKNMKQKRQQQQQALDDDQLDELFNQLMNEEDKKTKTKQVSSSVSYQQEQNYNAPQQNQAQMQQQQQQQQVQRVDLPQDLQQQIKNLSIQQKQQLQQQKIVSQVRPKFTALQNIQNLFQNLPVVTHDKHRIKMQEIADMEEEKEQGELFKQLTQSINPFSKYILEENIQQGKTSDIQPNGKHWTLEESIFQKPADQLRNDHYQKTSSEMFKIYKFLSDPFMKVKSNVYTENKFVQIKDLFPTKNLLETSPLNLQIQLTPPRQMMMNPMNVQLAQMQGAPMNMQNAIEFIPQRKLSAQQELQPNESQQIQIQPKPQTSQQQQQQQQPEQRTLQRADQFMQNQAPQYEELGGYDDEGENNEIDELQSMESQLKSLLGFNPK</sequence>
<organism evidence="2 3">
    <name type="scientific">Stylonychia lemnae</name>
    <name type="common">Ciliate</name>
    <dbReference type="NCBI Taxonomy" id="5949"/>
    <lineage>
        <taxon>Eukaryota</taxon>
        <taxon>Sar</taxon>
        <taxon>Alveolata</taxon>
        <taxon>Ciliophora</taxon>
        <taxon>Intramacronucleata</taxon>
        <taxon>Spirotrichea</taxon>
        <taxon>Stichotrichia</taxon>
        <taxon>Sporadotrichida</taxon>
        <taxon>Oxytrichidae</taxon>
        <taxon>Stylonychinae</taxon>
        <taxon>Stylonychia</taxon>
    </lineage>
</organism>
<accession>A0A078AK38</accession>
<feature type="compositionally biased region" description="Acidic residues" evidence="1">
    <location>
        <begin position="240"/>
        <end position="253"/>
    </location>
</feature>
<proteinExistence type="predicted"/>
<dbReference type="OrthoDB" id="10688002at2759"/>
<name>A0A078AK38_STYLE</name>
<feature type="region of interest" description="Disordered" evidence="1">
    <location>
        <begin position="103"/>
        <end position="150"/>
    </location>
</feature>
<evidence type="ECO:0000313" key="2">
    <source>
        <dbReference type="EMBL" id="CDW82539.1"/>
    </source>
</evidence>
<feature type="region of interest" description="Disordered" evidence="1">
    <location>
        <begin position="646"/>
        <end position="709"/>
    </location>
</feature>
<reference evidence="2 3" key="1">
    <citation type="submission" date="2014-06" db="EMBL/GenBank/DDBJ databases">
        <authorList>
            <person name="Swart Estienne"/>
        </authorList>
    </citation>
    <scope>NUCLEOTIDE SEQUENCE [LARGE SCALE GENOMIC DNA]</scope>
    <source>
        <strain evidence="2 3">130c</strain>
    </source>
</reference>
<dbReference type="InParanoid" id="A0A078AK38"/>
<protein>
    <submittedName>
        <fullName evidence="2">Uncharacterized protein</fullName>
    </submittedName>
</protein>
<dbReference type="AlphaFoldDB" id="A0A078AK38"/>
<feature type="compositionally biased region" description="Gly residues" evidence="1">
    <location>
        <begin position="23"/>
        <end position="38"/>
    </location>
</feature>